<accession>A0A285R566</accession>
<gene>
    <name evidence="2" type="ORF">SAMN05421512_101173</name>
</gene>
<dbReference type="Gene3D" id="3.40.630.30">
    <property type="match status" value="1"/>
</dbReference>
<dbReference type="RefSeq" id="WP_342210256.1">
    <property type="nucleotide sequence ID" value="NZ_OBML01000001.1"/>
</dbReference>
<proteinExistence type="predicted"/>
<feature type="domain" description="N-acetyltransferase" evidence="1">
    <location>
        <begin position="26"/>
        <end position="175"/>
    </location>
</feature>
<evidence type="ECO:0000259" key="1">
    <source>
        <dbReference type="PROSITE" id="PS51186"/>
    </source>
</evidence>
<dbReference type="Proteomes" id="UP000219331">
    <property type="component" value="Unassembled WGS sequence"/>
</dbReference>
<sequence>MTSSTMLDMPAPPAIAGRAPLTALWAEMAELTPRQLHDVLWLRVDVFVVEQACPYPEIDGRDPQARHLLVSAPGTSGEGDAELAACLRLLRPQAPGEPLRIGRIVVAPAWRGTGLGDYLMHAALAEARRIAPNHPQALSAQAPLTAFYAGHGFSPVSETYLEDGIPHVDMLRDPASHAS</sequence>
<evidence type="ECO:0000313" key="3">
    <source>
        <dbReference type="Proteomes" id="UP000219331"/>
    </source>
</evidence>
<evidence type="ECO:0000313" key="2">
    <source>
        <dbReference type="EMBL" id="SOB89265.1"/>
    </source>
</evidence>
<organism evidence="2 3">
    <name type="scientific">Stappia indica</name>
    <dbReference type="NCBI Taxonomy" id="538381"/>
    <lineage>
        <taxon>Bacteria</taxon>
        <taxon>Pseudomonadati</taxon>
        <taxon>Pseudomonadota</taxon>
        <taxon>Alphaproteobacteria</taxon>
        <taxon>Hyphomicrobiales</taxon>
        <taxon>Stappiaceae</taxon>
        <taxon>Stappia</taxon>
    </lineage>
</organism>
<dbReference type="EMBL" id="OBML01000001">
    <property type="protein sequence ID" value="SOB89265.1"/>
    <property type="molecule type" value="Genomic_DNA"/>
</dbReference>
<dbReference type="AlphaFoldDB" id="A0A285R566"/>
<keyword evidence="3" id="KW-1185">Reference proteome</keyword>
<dbReference type="InterPro" id="IPR000182">
    <property type="entry name" value="GNAT_dom"/>
</dbReference>
<protein>
    <submittedName>
        <fullName evidence="2">ElaA protein</fullName>
    </submittedName>
</protein>
<dbReference type="PROSITE" id="PS51186">
    <property type="entry name" value="GNAT"/>
    <property type="match status" value="1"/>
</dbReference>
<dbReference type="SUPFAM" id="SSF55729">
    <property type="entry name" value="Acyl-CoA N-acyltransferases (Nat)"/>
    <property type="match status" value="1"/>
</dbReference>
<dbReference type="Pfam" id="PF13673">
    <property type="entry name" value="Acetyltransf_10"/>
    <property type="match status" value="1"/>
</dbReference>
<dbReference type="InterPro" id="IPR016181">
    <property type="entry name" value="Acyl_CoA_acyltransferase"/>
</dbReference>
<reference evidence="2 3" key="1">
    <citation type="submission" date="2017-08" db="EMBL/GenBank/DDBJ databases">
        <authorList>
            <person name="de Groot N.N."/>
        </authorList>
    </citation>
    <scope>NUCLEOTIDE SEQUENCE [LARGE SCALE GENOMIC DNA]</scope>
    <source>
        <strain evidence="2 3">USBA 352</strain>
    </source>
</reference>
<dbReference type="CDD" id="cd04301">
    <property type="entry name" value="NAT_SF"/>
    <property type="match status" value="1"/>
</dbReference>
<dbReference type="GO" id="GO:0016747">
    <property type="term" value="F:acyltransferase activity, transferring groups other than amino-acyl groups"/>
    <property type="evidence" value="ECO:0007669"/>
    <property type="project" value="InterPro"/>
</dbReference>
<name>A0A285R566_9HYPH</name>
<dbReference type="STRING" id="538381.GCA_001696535_01255"/>